<protein>
    <submittedName>
        <fullName evidence="1">Uncharacterized protein</fullName>
    </submittedName>
</protein>
<organism evidence="1 2">
    <name type="scientific">Calocera cornea HHB12733</name>
    <dbReference type="NCBI Taxonomy" id="1353952"/>
    <lineage>
        <taxon>Eukaryota</taxon>
        <taxon>Fungi</taxon>
        <taxon>Dikarya</taxon>
        <taxon>Basidiomycota</taxon>
        <taxon>Agaricomycotina</taxon>
        <taxon>Dacrymycetes</taxon>
        <taxon>Dacrymycetales</taxon>
        <taxon>Dacrymycetaceae</taxon>
        <taxon>Calocera</taxon>
    </lineage>
</organism>
<dbReference type="InParanoid" id="A0A165E139"/>
<sequence length="363" mass="41480">MSDFQLGPSALSLLHRLPLRCTFESFNYALPTAPFNTAFMPTSLAVFCRTAYTLIRAFWTREHHDANFCYALASIVQGGANVHTPYTLRIWDEVMIIQILILVVDAIEDAYLYPDFPWTAVGDTDQYPSMLNLHAGYLQTRPLVADESIFKDLEQIAREWAYTFNYGILCAGPEGLQSPSSVHWQSMIEASGSLAYLYTLQLGPDGHLYRKFRGELHHLLPEWAAAKIFVTLGLSPVALLEVQDPAYGKRYSSAHADSELKKIQRLDLKNMMQLVCQYGPQLQVQRNDNLAMRHVENQILHMVGNFFQEQLTGKTEQQLRLLLDIHLWMLYLDWQAVKLRVNGNVSQGFRQPWTSSIYARAET</sequence>
<keyword evidence="2" id="KW-1185">Reference proteome</keyword>
<name>A0A165E139_9BASI</name>
<dbReference type="EMBL" id="KV424026">
    <property type="protein sequence ID" value="KZT53893.1"/>
    <property type="molecule type" value="Genomic_DNA"/>
</dbReference>
<gene>
    <name evidence="1" type="ORF">CALCODRAFT_485983</name>
</gene>
<reference evidence="1 2" key="1">
    <citation type="journal article" date="2016" name="Mol. Biol. Evol.">
        <title>Comparative Genomics of Early-Diverging Mushroom-Forming Fungi Provides Insights into the Origins of Lignocellulose Decay Capabilities.</title>
        <authorList>
            <person name="Nagy L.G."/>
            <person name="Riley R."/>
            <person name="Tritt A."/>
            <person name="Adam C."/>
            <person name="Daum C."/>
            <person name="Floudas D."/>
            <person name="Sun H."/>
            <person name="Yadav J.S."/>
            <person name="Pangilinan J."/>
            <person name="Larsson K.H."/>
            <person name="Matsuura K."/>
            <person name="Barry K."/>
            <person name="Labutti K."/>
            <person name="Kuo R."/>
            <person name="Ohm R.A."/>
            <person name="Bhattacharya S.S."/>
            <person name="Shirouzu T."/>
            <person name="Yoshinaga Y."/>
            <person name="Martin F.M."/>
            <person name="Grigoriev I.V."/>
            <person name="Hibbett D.S."/>
        </authorList>
    </citation>
    <scope>NUCLEOTIDE SEQUENCE [LARGE SCALE GENOMIC DNA]</scope>
    <source>
        <strain evidence="1 2">HHB12733</strain>
    </source>
</reference>
<dbReference type="AlphaFoldDB" id="A0A165E139"/>
<dbReference type="Proteomes" id="UP000076842">
    <property type="component" value="Unassembled WGS sequence"/>
</dbReference>
<proteinExistence type="predicted"/>
<evidence type="ECO:0000313" key="1">
    <source>
        <dbReference type="EMBL" id="KZT53893.1"/>
    </source>
</evidence>
<evidence type="ECO:0000313" key="2">
    <source>
        <dbReference type="Proteomes" id="UP000076842"/>
    </source>
</evidence>
<accession>A0A165E139</accession>